<feature type="signal peptide" evidence="1">
    <location>
        <begin position="1"/>
        <end position="25"/>
    </location>
</feature>
<evidence type="ECO:0000313" key="3">
    <source>
        <dbReference type="Proteomes" id="UP001501319"/>
    </source>
</evidence>
<evidence type="ECO:0008006" key="4">
    <source>
        <dbReference type="Google" id="ProtNLM"/>
    </source>
</evidence>
<name>A0ABN2F8H9_9ACTN</name>
<dbReference type="RefSeq" id="WP_344111292.1">
    <property type="nucleotide sequence ID" value="NZ_BAAANE010000004.1"/>
</dbReference>
<keyword evidence="1" id="KW-0732">Signal</keyword>
<accession>A0ABN2F8H9</accession>
<feature type="chain" id="PRO_5046257086" description="Fibronectin type-III domain-containing protein" evidence="1">
    <location>
        <begin position="26"/>
        <end position="420"/>
    </location>
</feature>
<protein>
    <recommendedName>
        <fullName evidence="4">Fibronectin type-III domain-containing protein</fullName>
    </recommendedName>
</protein>
<comment type="caution">
    <text evidence="2">The sequence shown here is derived from an EMBL/GenBank/DDBJ whole genome shotgun (WGS) entry which is preliminary data.</text>
</comment>
<keyword evidence="3" id="KW-1185">Reference proteome</keyword>
<evidence type="ECO:0000313" key="2">
    <source>
        <dbReference type="EMBL" id="GAA1635161.1"/>
    </source>
</evidence>
<proteinExistence type="predicted"/>
<reference evidence="2 3" key="1">
    <citation type="journal article" date="2019" name="Int. J. Syst. Evol. Microbiol.">
        <title>The Global Catalogue of Microorganisms (GCM) 10K type strain sequencing project: providing services to taxonomists for standard genome sequencing and annotation.</title>
        <authorList>
            <consortium name="The Broad Institute Genomics Platform"/>
            <consortium name="The Broad Institute Genome Sequencing Center for Infectious Disease"/>
            <person name="Wu L."/>
            <person name="Ma J."/>
        </authorList>
    </citation>
    <scope>NUCLEOTIDE SEQUENCE [LARGE SCALE GENOMIC DNA]</scope>
    <source>
        <strain evidence="2 3">JCM 14306</strain>
    </source>
</reference>
<sequence>MKPVVATALLATTLAASALTAPAVAAPAAELSDPAPTNVQISWKDDSLQFVHVTWAEDAPSPNKVFVRTVGQPTQSVVTYVTADAPNTVDLPKAQISSLKGPLQIGVAVGTEAGETSTVAVSPSFDNNTPGRPVLSWFEPTGSSTLTVAWYSGDAPSDPTYKDPLDRSDPETFQPQYTVAGAPIAIGKPTTAARVTFTGPTTGYKLSVVARNEWSAGPAMAEVTARPTKVTADIPTWATYDKFVGIRGTFDGPALASVVLHARNSASSPWYVVTGNTYEGRQVWLEVTSRGTRQYRVALPNQISGTTAYFNSASAPVTMTTQQVVRSARFLTTTLKYGAEARAELLTNPAITGKVSLQRWNGKTWIVVRDVAITNGRAVGTFPARQPGRVAYRYYVPSRTFNGLFVAATYSPNFVLTTTS</sequence>
<dbReference type="Proteomes" id="UP001501319">
    <property type="component" value="Unassembled WGS sequence"/>
</dbReference>
<evidence type="ECO:0000256" key="1">
    <source>
        <dbReference type="SAM" id="SignalP"/>
    </source>
</evidence>
<dbReference type="EMBL" id="BAAANE010000004">
    <property type="protein sequence ID" value="GAA1635161.1"/>
    <property type="molecule type" value="Genomic_DNA"/>
</dbReference>
<organism evidence="2 3">
    <name type="scientific">Kribbella alba</name>
    <dbReference type="NCBI Taxonomy" id="190197"/>
    <lineage>
        <taxon>Bacteria</taxon>
        <taxon>Bacillati</taxon>
        <taxon>Actinomycetota</taxon>
        <taxon>Actinomycetes</taxon>
        <taxon>Propionibacteriales</taxon>
        <taxon>Kribbellaceae</taxon>
        <taxon>Kribbella</taxon>
    </lineage>
</organism>
<gene>
    <name evidence="2" type="ORF">GCM10009744_24960</name>
</gene>